<keyword evidence="2" id="KW-0812">Transmembrane</keyword>
<dbReference type="GeneID" id="10153358"/>
<dbReference type="AlphaFoldDB" id="E8R8Z6"/>
<accession>E8R8Z6</accession>
<dbReference type="GO" id="GO:0016020">
    <property type="term" value="C:membrane"/>
    <property type="evidence" value="ECO:0007669"/>
    <property type="project" value="UniProtKB-SubCell"/>
</dbReference>
<evidence type="ECO:0000256" key="2">
    <source>
        <dbReference type="SAM" id="Phobius"/>
    </source>
</evidence>
<dbReference type="GO" id="GO:0004176">
    <property type="term" value="F:ATP-dependent peptidase activity"/>
    <property type="evidence" value="ECO:0007669"/>
    <property type="project" value="InterPro"/>
</dbReference>
<gene>
    <name evidence="4" type="ordered locus">Desmu_0664</name>
</gene>
<dbReference type="STRING" id="765177.Desmu_0664"/>
<keyword evidence="4" id="KW-0378">Hydrolase</keyword>
<dbReference type="InterPro" id="IPR014721">
    <property type="entry name" value="Ribsml_uS5_D2-typ_fold_subgr"/>
</dbReference>
<dbReference type="Proteomes" id="UP000001068">
    <property type="component" value="Chromosome"/>
</dbReference>
<name>E8R8Z6_DESM0</name>
<feature type="transmembrane region" description="Helical" evidence="2">
    <location>
        <begin position="12"/>
        <end position="34"/>
    </location>
</feature>
<keyword evidence="5" id="KW-1185">Reference proteome</keyword>
<dbReference type="InterPro" id="IPR020568">
    <property type="entry name" value="Ribosomal_Su5_D2-typ_SF"/>
</dbReference>
<dbReference type="GO" id="GO:0004252">
    <property type="term" value="F:serine-type endopeptidase activity"/>
    <property type="evidence" value="ECO:0007669"/>
    <property type="project" value="InterPro"/>
</dbReference>
<dbReference type="KEGG" id="dmu:Desmu_0664"/>
<dbReference type="InterPro" id="IPR008269">
    <property type="entry name" value="Lon_proteolytic"/>
</dbReference>
<evidence type="ECO:0000259" key="3">
    <source>
        <dbReference type="Pfam" id="PF05362"/>
    </source>
</evidence>
<dbReference type="Gene3D" id="3.30.230.10">
    <property type="match status" value="1"/>
</dbReference>
<reference evidence="5" key="1">
    <citation type="submission" date="2010-11" db="EMBL/GenBank/DDBJ databases">
        <title>The complete genome of Desulfurococcus mucosus DSM 2162.</title>
        <authorList>
            <consortium name="US DOE Joint Genome Institute (JGI-PGF)"/>
            <person name="Lucas S."/>
            <person name="Copeland A."/>
            <person name="Lapidus A."/>
            <person name="Bruce D."/>
            <person name="Goodwin L."/>
            <person name="Pitluck S."/>
            <person name="Kyrpides N."/>
            <person name="Mavromatis K."/>
            <person name="Pagani I."/>
            <person name="Ivanova N."/>
            <person name="Ovchinnikova G."/>
            <person name="Chertkov O."/>
            <person name="Held B."/>
            <person name="Brettin T."/>
            <person name="Detter J.C."/>
            <person name="Tapia R."/>
            <person name="Han C."/>
            <person name="Land M."/>
            <person name="Hauser L."/>
            <person name="Markowitz V."/>
            <person name="Cheng J.-F."/>
            <person name="Hugenholtz P."/>
            <person name="Woyke T."/>
            <person name="Wu D."/>
            <person name="Wirth R."/>
            <person name="Bilek Y."/>
            <person name="Hader T."/>
            <person name="Klenk H.-P."/>
            <person name="Eisen J.A."/>
        </authorList>
    </citation>
    <scope>NUCLEOTIDE SEQUENCE [LARGE SCALE GENOMIC DNA]</scope>
    <source>
        <strain evidence="5">ATCC 35584 / DSM 2162 / JCM 9187 / O7/1</strain>
    </source>
</reference>
<feature type="transmembrane region" description="Helical" evidence="2">
    <location>
        <begin position="575"/>
        <end position="592"/>
    </location>
</feature>
<dbReference type="GO" id="GO:0006508">
    <property type="term" value="P:proteolysis"/>
    <property type="evidence" value="ECO:0007669"/>
    <property type="project" value="UniProtKB-KW"/>
</dbReference>
<evidence type="ECO:0000256" key="1">
    <source>
        <dbReference type="ARBA" id="ARBA00004141"/>
    </source>
</evidence>
<keyword evidence="2" id="KW-0472">Membrane</keyword>
<sequence precursor="true">MISVTLINRHRLAVLLILAALIISLGSPLISVGVEHWVREAGFKLLAVGEKGEGLTIDVAATIIYPGTGVLRTRGEGSVAGDTVNSMRLALWYASVLTGVDPGVIDVYITLRNPVKLEGPSATLLFTLVFTALLRGDRVNSSYTATGIIAPGGVVGAVGGLEAKLSAAAEAGLTRVVASSVAPVDSPLYYPSLTLLDAYHAFTGVDLVSRVEWSPVMHALNSSMLAGFNESYNYFTGLYESLDERLPVSWSDEYRVTARLYHERSLEAYSARLYYAAASMAFASLHSILASYLHYVSTYSPQLLRGELSRLLAESNETINRVRSGMAELSREISSQGSVDLCLLDSLVLTYERIIEVDRGIQVLQRELSGTQRLEDLVPEASYLYARSLTALEWLRITNSTRHPCGIPVGLSSVEGLIDSLKEALEVHVAYLDDLTNSSIILTGDTWVEDGVGRLAYYVSLFQDIASQFYSLTGLPRVLPIHVDHDAYAALLDTYASLLAALSQAGREGWTPLPSSLALAELVEAGVMATGNNTYSASLILKECSRLYTYLFLAEALKRSGENTYMYSWMSIRNIVAYASLVLVATGSLIMLKARFRGGRPGHVDLVSQHP</sequence>
<evidence type="ECO:0000313" key="5">
    <source>
        <dbReference type="Proteomes" id="UP000001068"/>
    </source>
</evidence>
<reference evidence="4 5" key="2">
    <citation type="journal article" date="2011" name="Stand. Genomic Sci.">
        <title>Complete genome sequence of Desulfurococcus mucosus type strain (O7/1).</title>
        <authorList>
            <person name="Wirth R."/>
            <person name="Chertkov O."/>
            <person name="Held B."/>
            <person name="Lapidus A."/>
            <person name="Nolan M."/>
            <person name="Lucas S."/>
            <person name="Hammon N."/>
            <person name="Deshpande S."/>
            <person name="Cheng J.F."/>
            <person name="Tapia R."/>
            <person name="Han C."/>
            <person name="Goodwin L."/>
            <person name="Pitluck S."/>
            <person name="Liolios K."/>
            <person name="Ioanna P."/>
            <person name="Ivanova N."/>
            <person name="Mavromatis K."/>
            <person name="Mikhailova N."/>
            <person name="Pati A."/>
            <person name="Chen A."/>
            <person name="Palaniappan K."/>
            <person name="Land M."/>
            <person name="Hauser L."/>
            <person name="Chang Y.J."/>
            <person name="Jeffries C.D."/>
            <person name="Bilek Y."/>
            <person name="Hader T."/>
            <person name="Rohde M."/>
            <person name="Spring S."/>
            <person name="Sikorski J."/>
            <person name="Goker M."/>
            <person name="Woyke T."/>
            <person name="Bristow J."/>
            <person name="Eisen J.A."/>
            <person name="Markowitz V."/>
            <person name="Hugenholtz P."/>
            <person name="Kyrpides N.C."/>
            <person name="Klenk H.P."/>
        </authorList>
    </citation>
    <scope>NUCLEOTIDE SEQUENCE [LARGE SCALE GENOMIC DNA]</scope>
    <source>
        <strain evidence="5">ATCC 35584 / DSM 2162 / JCM 9187 / O7/1</strain>
    </source>
</reference>
<keyword evidence="4" id="KW-0645">Protease</keyword>
<comment type="subcellular location">
    <subcellularLocation>
        <location evidence="1">Membrane</location>
        <topology evidence="1">Multi-pass membrane protein</topology>
    </subcellularLocation>
</comment>
<dbReference type="eggNOG" id="arCOG01937">
    <property type="taxonomic scope" value="Archaea"/>
</dbReference>
<dbReference type="RefSeq" id="WP_013562194.1">
    <property type="nucleotide sequence ID" value="NC_014961.1"/>
</dbReference>
<dbReference type="HOGENOM" id="CLU_446650_0_0_2"/>
<proteinExistence type="predicted"/>
<dbReference type="SUPFAM" id="SSF54211">
    <property type="entry name" value="Ribosomal protein S5 domain 2-like"/>
    <property type="match status" value="1"/>
</dbReference>
<feature type="domain" description="Lon proteolytic" evidence="3">
    <location>
        <begin position="116"/>
        <end position="178"/>
    </location>
</feature>
<dbReference type="OrthoDB" id="384316at2157"/>
<organism evidence="4 5">
    <name type="scientific">Desulfurococcus mucosus (strain ATCC 35584 / DSM 2162 / JCM 9187 / O7/1)</name>
    <dbReference type="NCBI Taxonomy" id="765177"/>
    <lineage>
        <taxon>Archaea</taxon>
        <taxon>Thermoproteota</taxon>
        <taxon>Thermoprotei</taxon>
        <taxon>Desulfurococcales</taxon>
        <taxon>Desulfurococcaceae</taxon>
        <taxon>Desulfurococcus</taxon>
    </lineage>
</organism>
<dbReference type="EMBL" id="CP002363">
    <property type="protein sequence ID" value="ADV64972.1"/>
    <property type="molecule type" value="Genomic_DNA"/>
</dbReference>
<evidence type="ECO:0000313" key="4">
    <source>
        <dbReference type="EMBL" id="ADV64972.1"/>
    </source>
</evidence>
<protein>
    <submittedName>
        <fullName evidence="4">Serine protease-like protein</fullName>
    </submittedName>
</protein>
<keyword evidence="2" id="KW-1133">Transmembrane helix</keyword>
<dbReference type="Pfam" id="PF05362">
    <property type="entry name" value="Lon_C"/>
    <property type="match status" value="1"/>
</dbReference>